<reference evidence="1 2" key="1">
    <citation type="submission" date="2021-02" db="EMBL/GenBank/DDBJ databases">
        <title>Streptomyces spirodelae sp. nov., isolated from duckweed.</title>
        <authorList>
            <person name="Saimee Y."/>
            <person name="Duangmal K."/>
        </authorList>
    </citation>
    <scope>NUCLEOTIDE SEQUENCE [LARGE SCALE GENOMIC DNA]</scope>
    <source>
        <strain evidence="1 2">DW4-2</strain>
    </source>
</reference>
<evidence type="ECO:0000313" key="1">
    <source>
        <dbReference type="EMBL" id="MBO8184223.1"/>
    </source>
</evidence>
<accession>A0ABS3WM81</accession>
<evidence type="ECO:0000313" key="2">
    <source>
        <dbReference type="Proteomes" id="UP001518976"/>
    </source>
</evidence>
<dbReference type="Proteomes" id="UP001518976">
    <property type="component" value="Unassembled WGS sequence"/>
</dbReference>
<proteinExistence type="predicted"/>
<organism evidence="1 2">
    <name type="scientific">Streptomyces spirodelae</name>
    <dbReference type="NCBI Taxonomy" id="2812904"/>
    <lineage>
        <taxon>Bacteria</taxon>
        <taxon>Bacillati</taxon>
        <taxon>Actinomycetota</taxon>
        <taxon>Actinomycetes</taxon>
        <taxon>Kitasatosporales</taxon>
        <taxon>Streptomycetaceae</taxon>
        <taxon>Streptomyces</taxon>
    </lineage>
</organism>
<comment type="caution">
    <text evidence="1">The sequence shown here is derived from an EMBL/GenBank/DDBJ whole genome shotgun (WGS) entry which is preliminary data.</text>
</comment>
<protein>
    <submittedName>
        <fullName evidence="1">Uncharacterized protein</fullName>
    </submittedName>
</protein>
<dbReference type="EMBL" id="JAFFZN010000001">
    <property type="protein sequence ID" value="MBO8184223.1"/>
    <property type="molecule type" value="Genomic_DNA"/>
</dbReference>
<gene>
    <name evidence="1" type="ORF">JW592_01815</name>
</gene>
<sequence>MGSSSLAPTRELNDSHWSGALVLIGTRLNQIKAAEFPEPPADPEV</sequence>
<keyword evidence="2" id="KW-1185">Reference proteome</keyword>
<dbReference type="RefSeq" id="WP_209263020.1">
    <property type="nucleotide sequence ID" value="NZ_JAFFZN010000001.1"/>
</dbReference>
<name>A0ABS3WM81_9ACTN</name>